<dbReference type="PRINTS" id="PR01434">
    <property type="entry name" value="NADHDHGNASE5"/>
</dbReference>
<dbReference type="Pfam" id="PF00361">
    <property type="entry name" value="Proton_antipo_M"/>
    <property type="match status" value="1"/>
</dbReference>
<evidence type="ECO:0000256" key="6">
    <source>
        <dbReference type="ARBA" id="ARBA00023136"/>
    </source>
</evidence>
<dbReference type="Pfam" id="PF10070">
    <property type="entry name" value="DabA"/>
    <property type="match status" value="1"/>
</dbReference>
<feature type="transmembrane region" description="Helical" evidence="9">
    <location>
        <begin position="96"/>
        <end position="113"/>
    </location>
</feature>
<evidence type="ECO:0000256" key="3">
    <source>
        <dbReference type="ARBA" id="ARBA00022475"/>
    </source>
</evidence>
<keyword evidence="5" id="KW-0862">Zinc</keyword>
<comment type="subcellular location">
    <subcellularLocation>
        <location evidence="1">Endomembrane system</location>
        <topology evidence="1">Multi-pass membrane protein</topology>
    </subcellularLocation>
    <subcellularLocation>
        <location evidence="7">Membrane</location>
        <topology evidence="7">Multi-pass membrane protein</topology>
    </subcellularLocation>
</comment>
<keyword evidence="4" id="KW-0479">Metal-binding</keyword>
<keyword evidence="3" id="KW-1003">Cell membrane</keyword>
<feature type="transmembrane region" description="Helical" evidence="9">
    <location>
        <begin position="12"/>
        <end position="31"/>
    </location>
</feature>
<feature type="transmembrane region" description="Helical" evidence="9">
    <location>
        <begin position="43"/>
        <end position="61"/>
    </location>
</feature>
<protein>
    <submittedName>
        <fullName evidence="11">Uncharacterized protein YbcC (UPF0753/DUF2309 family)/formate hydrogenlyase subunit 3/multisubunit Na+/H+ antiporter MnhD subunit</fullName>
    </submittedName>
</protein>
<feature type="compositionally biased region" description="Low complexity" evidence="8">
    <location>
        <begin position="1277"/>
        <end position="1289"/>
    </location>
</feature>
<evidence type="ECO:0000256" key="5">
    <source>
        <dbReference type="ARBA" id="ARBA00022833"/>
    </source>
</evidence>
<organism evidence="11 12">
    <name type="scientific">Nocardioides zeae</name>
    <dbReference type="NCBI Taxonomy" id="1457234"/>
    <lineage>
        <taxon>Bacteria</taxon>
        <taxon>Bacillati</taxon>
        <taxon>Actinomycetota</taxon>
        <taxon>Actinomycetes</taxon>
        <taxon>Propionibacteriales</taxon>
        <taxon>Nocardioidaceae</taxon>
        <taxon>Nocardioides</taxon>
    </lineage>
</organism>
<keyword evidence="7 9" id="KW-0812">Transmembrane</keyword>
<evidence type="ECO:0000256" key="2">
    <source>
        <dbReference type="ARBA" id="ARBA00022448"/>
    </source>
</evidence>
<dbReference type="GO" id="GO:0012505">
    <property type="term" value="C:endomembrane system"/>
    <property type="evidence" value="ECO:0007669"/>
    <property type="project" value="UniProtKB-SubCell"/>
</dbReference>
<dbReference type="GO" id="GO:0046872">
    <property type="term" value="F:metal ion binding"/>
    <property type="evidence" value="ECO:0007669"/>
    <property type="project" value="UniProtKB-KW"/>
</dbReference>
<keyword evidence="2" id="KW-0813">Transport</keyword>
<dbReference type="InterPro" id="IPR001750">
    <property type="entry name" value="ND/Mrp_TM"/>
</dbReference>
<evidence type="ECO:0000259" key="10">
    <source>
        <dbReference type="Pfam" id="PF00361"/>
    </source>
</evidence>
<gene>
    <name evidence="11" type="ORF">QE405_001170</name>
</gene>
<proteinExistence type="predicted"/>
<accession>A0AAJ1U3N5</accession>
<dbReference type="GO" id="GO:0016020">
    <property type="term" value="C:membrane"/>
    <property type="evidence" value="ECO:0007669"/>
    <property type="project" value="UniProtKB-SubCell"/>
</dbReference>
<dbReference type="EMBL" id="JAUTAN010000001">
    <property type="protein sequence ID" value="MDQ1103886.1"/>
    <property type="molecule type" value="Genomic_DNA"/>
</dbReference>
<dbReference type="PANTHER" id="PTHR38344">
    <property type="entry name" value="UPF0753 PROTEIN AQ_863"/>
    <property type="match status" value="1"/>
</dbReference>
<evidence type="ECO:0000313" key="12">
    <source>
        <dbReference type="Proteomes" id="UP001239215"/>
    </source>
</evidence>
<feature type="transmembrane region" description="Helical" evidence="9">
    <location>
        <begin position="330"/>
        <end position="348"/>
    </location>
</feature>
<feature type="transmembrane region" description="Helical" evidence="9">
    <location>
        <begin position="152"/>
        <end position="170"/>
    </location>
</feature>
<evidence type="ECO:0000256" key="9">
    <source>
        <dbReference type="SAM" id="Phobius"/>
    </source>
</evidence>
<sequence>MVHMNPLVVTRRVLCTVMLGALAVLVVGGVVRPPDEPSTWLRLALAAYVGVLGWLVAGYAATNLRGQARATRFAVLLVVAVGGLLTMVSADDLVLSAIGWTVSGAATAALVAHRGDAAARRAARVVASRLAWGDAALWLAVAVVLAGGGSQVGTALASVLLAIAVLVRSASVPVQRWLPETAEAPSPVSALLHAGVVNGGAMFALVHWSVLAASPGALVVLVAAGVVSVAAGLTALRLRPDVKGRLAGSTTAQMGLVAVQLGLGLPAAALLHVLGHGCWKAWLFLRAGGAVDRARTATGGSDGPARVHPALVVGAVVGVGLAVGTAAPGLALPAALTTAVAVVALAEVRRLRRTGRGARVLAGVLAVGVPAAYVGLVALVDPVVHGAFDRGPASAAHPVLAAAAAALVVGIGLAASRLTPGSSGPVATAAAATLLPPGASMPGRVRPAATEPSVLPGGLPPHQLGTVVAIAATTVGPAWPLRSLVAANPLAPLEKLAVEDAAATVRILHGRDPRPALSTFLDLHAQGLVSDSAVRRSLAEQEPAGGGSLSGASPTDLVTFTRACAARVPAGGPAVAPVPVRACDRITVRRGRRPGEVLDLHVAAWAARAWGSASVDGSSPQDPWSLWLASARHRTYDVAWRMPGTSVLTRSLPDDPAAAIAALWPQVGTLVGETDLYTYLAATFAAGRGWAAHACWRDRASEDAGALLQLVALALALDVVIARAALDGRGGRVAAPVPSDGARDEDAATTAYLVGVWQRALDLTTRDGVLRDLAAAPSSAPQGGAAPEAAATAGRVHSVWCIDARSERIRRHLEARGGHETYGYAGFFGVAARHRDASGAVVDLCPGILRPAVTTEERPSLLGTSTAVRQLAGRIGQHPAAAFGWAEMSGVPALLGTVGATLAPGRWRALTEPARPAVPPELGPLPHEVAVETAAQLLVATGLVARLGDGSSGPEPLVVVGHGSSTENNAFASAYDCGACGGNSGRVNAVLAATALNDPLVRVALAERGLVVPDSVVAVAAVHDTTTDRVVLLRRSAEEPPELAAVLDALVDDLARAGGATSTERAAALPTAGRRRRRSGIVDRGADWAESMPEWGLAGARALVVGPRRLTAGRDLGGATFLHSYDAGLDPDGRVLEQIMTGPLVVTHWISAQYYFSAAAPDLLGAGDKTTHNVVGDVGVLTGAHGDLRVGLPWQAVAGRDPGPDGAATDLRHVPARHLVVLAADPAHVRSIVTRHRQLWEMVGNGWAQLVVMDADGGFLELDRQLSWQRCWMPTGAPAAPARRPAAPADRSRSTAS</sequence>
<feature type="transmembrane region" description="Helical" evidence="9">
    <location>
        <begin position="216"/>
        <end position="236"/>
    </location>
</feature>
<feature type="transmembrane region" description="Helical" evidence="9">
    <location>
        <begin position="256"/>
        <end position="275"/>
    </location>
</feature>
<feature type="transmembrane region" description="Helical" evidence="9">
    <location>
        <begin position="190"/>
        <end position="210"/>
    </location>
</feature>
<dbReference type="InterPro" id="IPR018752">
    <property type="entry name" value="DabA"/>
</dbReference>
<feature type="domain" description="NADH:quinone oxidoreductase/Mrp antiporter transmembrane" evidence="10">
    <location>
        <begin position="90"/>
        <end position="293"/>
    </location>
</feature>
<evidence type="ECO:0000256" key="4">
    <source>
        <dbReference type="ARBA" id="ARBA00022723"/>
    </source>
</evidence>
<keyword evidence="6 9" id="KW-0472">Membrane</keyword>
<feature type="transmembrane region" description="Helical" evidence="9">
    <location>
        <begin position="125"/>
        <end position="146"/>
    </location>
</feature>
<evidence type="ECO:0000256" key="7">
    <source>
        <dbReference type="RuleBase" id="RU000320"/>
    </source>
</evidence>
<dbReference type="Proteomes" id="UP001239215">
    <property type="component" value="Unassembled WGS sequence"/>
</dbReference>
<reference evidence="11" key="1">
    <citation type="submission" date="2023-07" db="EMBL/GenBank/DDBJ databases">
        <title>Functional and genomic diversity of the sorghum phyllosphere microbiome.</title>
        <authorList>
            <person name="Shade A."/>
        </authorList>
    </citation>
    <scope>NUCLEOTIDE SEQUENCE</scope>
    <source>
        <strain evidence="11">SORGH_AS_1067</strain>
    </source>
</reference>
<feature type="transmembrane region" description="Helical" evidence="9">
    <location>
        <begin position="360"/>
        <end position="380"/>
    </location>
</feature>
<evidence type="ECO:0000256" key="1">
    <source>
        <dbReference type="ARBA" id="ARBA00004127"/>
    </source>
</evidence>
<dbReference type="PANTHER" id="PTHR38344:SF1">
    <property type="entry name" value="INORGANIC CARBON TRANSPORTER SUBUNIT DABA-RELATED"/>
    <property type="match status" value="1"/>
</dbReference>
<comment type="caution">
    <text evidence="11">The sequence shown here is derived from an EMBL/GenBank/DDBJ whole genome shotgun (WGS) entry which is preliminary data.</text>
</comment>
<keyword evidence="9" id="KW-1133">Transmembrane helix</keyword>
<feature type="transmembrane region" description="Helical" evidence="9">
    <location>
        <begin position="73"/>
        <end position="90"/>
    </location>
</feature>
<evidence type="ECO:0000313" key="11">
    <source>
        <dbReference type="EMBL" id="MDQ1103886.1"/>
    </source>
</evidence>
<evidence type="ECO:0000256" key="8">
    <source>
        <dbReference type="SAM" id="MobiDB-lite"/>
    </source>
</evidence>
<name>A0AAJ1U3N5_9ACTN</name>
<feature type="region of interest" description="Disordered" evidence="8">
    <location>
        <begin position="1275"/>
        <end position="1297"/>
    </location>
</feature>